<evidence type="ECO:0000313" key="2">
    <source>
        <dbReference type="Proteomes" id="UP001198057"/>
    </source>
</evidence>
<dbReference type="Proteomes" id="UP001198057">
    <property type="component" value="Unassembled WGS sequence"/>
</dbReference>
<dbReference type="AlphaFoldDB" id="A0AAP2K719"/>
<dbReference type="EMBL" id="JAHZQR010000004">
    <property type="protein sequence ID" value="MBZ2155737.1"/>
    <property type="molecule type" value="Genomic_DNA"/>
</dbReference>
<name>A0AAP2K719_STRAP</name>
<accession>A0AAP2K719</accession>
<gene>
    <name evidence="1" type="ORF">K1I51_03620</name>
</gene>
<sequence>MKVRELIKELKEQGLDVHDEYALESKPPYVALYYSEKMQGTKFLELVIPSVYGVDKTKEAEEKAKEAVFTRVKFHEETVLPTINFKDLPSGDKGPINRQVKIEELIKDNVVAVATASYNKVKELYESKSAKK</sequence>
<dbReference type="RefSeq" id="WP_223351026.1">
    <property type="nucleotide sequence ID" value="NZ_JAHZQR010000004.1"/>
</dbReference>
<protein>
    <submittedName>
        <fullName evidence="1">Uncharacterized protein</fullName>
    </submittedName>
</protein>
<evidence type="ECO:0000313" key="1">
    <source>
        <dbReference type="EMBL" id="MBZ2155737.1"/>
    </source>
</evidence>
<organism evidence="1 2">
    <name type="scientific">Streptococcus anginosus</name>
    <dbReference type="NCBI Taxonomy" id="1328"/>
    <lineage>
        <taxon>Bacteria</taxon>
        <taxon>Bacillati</taxon>
        <taxon>Bacillota</taxon>
        <taxon>Bacilli</taxon>
        <taxon>Lactobacillales</taxon>
        <taxon>Streptococcaceae</taxon>
        <taxon>Streptococcus</taxon>
        <taxon>Streptococcus anginosus group</taxon>
    </lineage>
</organism>
<reference evidence="1" key="1">
    <citation type="submission" date="2021-07" db="EMBL/GenBank/DDBJ databases">
        <title>Occurrence of streptococci in the human mouth that bind to a non-human glycan.</title>
        <authorList>
            <person name="Cross B."/>
            <person name="Thamadilok S."/>
            <person name="Bensing B."/>
            <person name="Sasmal A."/>
            <person name="Khedri Z."/>
            <person name="Deng L."/>
            <person name="Yu H."/>
            <person name="Mehta A."/>
            <person name="Aluvathingal J."/>
            <person name="Nadendla S."/>
            <person name="Vickerman M."/>
            <person name="Chen X."/>
            <person name="Dewhirst F."/>
            <person name="Gill A."/>
            <person name="Lettrichova I."/>
            <person name="Diaz S."/>
            <person name="Gill S."/>
            <person name="Tettelin H."/>
            <person name="Iverson T."/>
            <person name="Sullam P."/>
            <person name="Varki A."/>
            <person name="Ruhl S."/>
        </authorList>
    </citation>
    <scope>NUCLEOTIDE SEQUENCE</scope>
    <source>
        <strain evidence="1">SK81</strain>
    </source>
</reference>
<comment type="caution">
    <text evidence="1">The sequence shown here is derived from an EMBL/GenBank/DDBJ whole genome shotgun (WGS) entry which is preliminary data.</text>
</comment>
<proteinExistence type="predicted"/>